<keyword evidence="1" id="KW-0479">Metal-binding</keyword>
<dbReference type="Proteomes" id="UP000305067">
    <property type="component" value="Unassembled WGS sequence"/>
</dbReference>
<evidence type="ECO:0000256" key="3">
    <source>
        <dbReference type="ARBA" id="ARBA00022833"/>
    </source>
</evidence>
<dbReference type="SUPFAM" id="SSF57850">
    <property type="entry name" value="RING/U-box"/>
    <property type="match status" value="1"/>
</dbReference>
<feature type="domain" description="ZZ-type" evidence="5">
    <location>
        <begin position="969"/>
        <end position="1018"/>
    </location>
</feature>
<evidence type="ECO:0000313" key="6">
    <source>
        <dbReference type="EMBL" id="TFL07057.1"/>
    </source>
</evidence>
<dbReference type="GO" id="GO:0008270">
    <property type="term" value="F:zinc ion binding"/>
    <property type="evidence" value="ECO:0007669"/>
    <property type="project" value="UniProtKB-KW"/>
</dbReference>
<evidence type="ECO:0000259" key="5">
    <source>
        <dbReference type="SMART" id="SM00291"/>
    </source>
</evidence>
<dbReference type="OrthoDB" id="2122982at2759"/>
<feature type="region of interest" description="Disordered" evidence="4">
    <location>
        <begin position="1"/>
        <end position="23"/>
    </location>
</feature>
<name>A0A5C3R0F1_9AGAR</name>
<evidence type="ECO:0000256" key="4">
    <source>
        <dbReference type="SAM" id="MobiDB-lite"/>
    </source>
</evidence>
<evidence type="ECO:0000313" key="7">
    <source>
        <dbReference type="Proteomes" id="UP000305067"/>
    </source>
</evidence>
<keyword evidence="2" id="KW-0863">Zinc-finger</keyword>
<dbReference type="InterPro" id="IPR000433">
    <property type="entry name" value="Znf_ZZ"/>
</dbReference>
<organism evidence="6 7">
    <name type="scientific">Pterulicium gracile</name>
    <dbReference type="NCBI Taxonomy" id="1884261"/>
    <lineage>
        <taxon>Eukaryota</taxon>
        <taxon>Fungi</taxon>
        <taxon>Dikarya</taxon>
        <taxon>Basidiomycota</taxon>
        <taxon>Agaricomycotina</taxon>
        <taxon>Agaricomycetes</taxon>
        <taxon>Agaricomycetidae</taxon>
        <taxon>Agaricales</taxon>
        <taxon>Pleurotineae</taxon>
        <taxon>Pterulaceae</taxon>
        <taxon>Pterulicium</taxon>
    </lineage>
</organism>
<proteinExistence type="predicted"/>
<gene>
    <name evidence="6" type="ORF">BDV98DRAFT_599398</name>
</gene>
<dbReference type="EMBL" id="ML178814">
    <property type="protein sequence ID" value="TFL07057.1"/>
    <property type="molecule type" value="Genomic_DNA"/>
</dbReference>
<sequence length="1188" mass="133982">MNSDNPAFSAANGPTAPNPGRTDAGWDGLFCTTGVNRYLSDEDLDAMKNGVRRFAEGSVVMMKALDELGKLHPLICGAVIAFKVVINLELKRRENNGKVVALHVQMHDTMSVLMQLQHIQDVDQVLPDGSCIQGRLRTVLQDLETDIKMCGNICDKYMKKSTIAKIVKASIYEQRLADCALAFAQRRRDLELAMGIHTLIGVESANRSLLMQTNSMHTMDDKLNMLLLFRQLDTPNDKELMQFVEARGGAQACLENDQILVELQSKLSTVRVNSDSMQQPKQSLDKLKKELNEDIDTALEENMIQFERKMKMQGEQLEALFRSESDRIIDAIHAGSYDRLIDQDLKDLWKEMGWRGSVKARHFALCLYDFLSERYQNDEPRKTGASQCSAEMLSNCSTSTSPRLQDFCQDRRAMILQCIQISYAHPIIECIDRNGSGFISIREANTFVNERPPGWSLPDWVAYWAVAWPTSVLDYRRRILIVVQRMFQSLTKCLYMNRVLLDDYLENSAFRVLELVLRDVQAIEDCPTLTPRLESLLRERVDRLRVNIRRMAFNLDAPETVRLVVAEGGPIEQYFFPMLFLVLERHLQIFRLAESHILNPDELSMPLVTLATLCDMMCRRVRDLQVIFTQTSADPSFKFRSFASGMFHGLSKPSPSFLIGNCYSLEYYDDGADLSTPPQENTMNADACSLEADGPGLGTTTGDHTDILCFGTEQKYRCSAFESERSTGTSLAHQTDSVDTTWPACLDGTWVGYRTFNFLDPDARLQPSEGMVAFRLTFDPCAGTISGTGNSHYGSSKISGTCKEWDVGFINEYHDPARGTFKLNWNGKYDSSKDIISGEWSYIDVDQPPVAAGGTFYLRRTVPSNLQFLGPNPVLTNARQRWRYACDAVLHQARQRLWSWSVFKRVFDTRKRLVDLNFRRMLRRMRRLAPELISEEELCEVEGMQRTTVPAEGEFCISIAETRTRMLVFHDNAYCDACGLDIVGPRFMCLRCRLPEQRKSIDLCHPCFIAGKDISRTPFVHSASHDVVRASRLVHEKDKLGVMDGLQAALERKRDNLKLDLGEGRGECRGCGRTVGVEYWLCGMCPKRSAGSSLGTESGEEGETVFCNDCAVMDVKPFESSAQMHEHPLVRVCRAAAVKDLEALVEERLGAVEGRLGAVEGSLAMVEDRLGVLLGMVGELVHAQRREG</sequence>
<dbReference type="InterPro" id="IPR043145">
    <property type="entry name" value="Znf_ZZ_sf"/>
</dbReference>
<dbReference type="Gene3D" id="3.30.60.90">
    <property type="match status" value="1"/>
</dbReference>
<keyword evidence="3" id="KW-0862">Zinc</keyword>
<evidence type="ECO:0000256" key="2">
    <source>
        <dbReference type="ARBA" id="ARBA00022771"/>
    </source>
</evidence>
<accession>A0A5C3R0F1</accession>
<reference evidence="6 7" key="1">
    <citation type="journal article" date="2019" name="Nat. Ecol. Evol.">
        <title>Megaphylogeny resolves global patterns of mushroom evolution.</title>
        <authorList>
            <person name="Varga T."/>
            <person name="Krizsan K."/>
            <person name="Foldi C."/>
            <person name="Dima B."/>
            <person name="Sanchez-Garcia M."/>
            <person name="Sanchez-Ramirez S."/>
            <person name="Szollosi G.J."/>
            <person name="Szarkandi J.G."/>
            <person name="Papp V."/>
            <person name="Albert L."/>
            <person name="Andreopoulos W."/>
            <person name="Angelini C."/>
            <person name="Antonin V."/>
            <person name="Barry K.W."/>
            <person name="Bougher N.L."/>
            <person name="Buchanan P."/>
            <person name="Buyck B."/>
            <person name="Bense V."/>
            <person name="Catcheside P."/>
            <person name="Chovatia M."/>
            <person name="Cooper J."/>
            <person name="Damon W."/>
            <person name="Desjardin D."/>
            <person name="Finy P."/>
            <person name="Geml J."/>
            <person name="Haridas S."/>
            <person name="Hughes K."/>
            <person name="Justo A."/>
            <person name="Karasinski D."/>
            <person name="Kautmanova I."/>
            <person name="Kiss B."/>
            <person name="Kocsube S."/>
            <person name="Kotiranta H."/>
            <person name="LaButti K.M."/>
            <person name="Lechner B.E."/>
            <person name="Liimatainen K."/>
            <person name="Lipzen A."/>
            <person name="Lukacs Z."/>
            <person name="Mihaltcheva S."/>
            <person name="Morgado L.N."/>
            <person name="Niskanen T."/>
            <person name="Noordeloos M.E."/>
            <person name="Ohm R.A."/>
            <person name="Ortiz-Santana B."/>
            <person name="Ovrebo C."/>
            <person name="Racz N."/>
            <person name="Riley R."/>
            <person name="Savchenko A."/>
            <person name="Shiryaev A."/>
            <person name="Soop K."/>
            <person name="Spirin V."/>
            <person name="Szebenyi C."/>
            <person name="Tomsovsky M."/>
            <person name="Tulloss R.E."/>
            <person name="Uehling J."/>
            <person name="Grigoriev I.V."/>
            <person name="Vagvolgyi C."/>
            <person name="Papp T."/>
            <person name="Martin F.M."/>
            <person name="Miettinen O."/>
            <person name="Hibbett D.S."/>
            <person name="Nagy L.G."/>
        </authorList>
    </citation>
    <scope>NUCLEOTIDE SEQUENCE [LARGE SCALE GENOMIC DNA]</scope>
    <source>
        <strain evidence="6 7">CBS 309.79</strain>
    </source>
</reference>
<keyword evidence="7" id="KW-1185">Reference proteome</keyword>
<dbReference type="SMART" id="SM00291">
    <property type="entry name" value="ZnF_ZZ"/>
    <property type="match status" value="1"/>
</dbReference>
<dbReference type="STRING" id="1884261.A0A5C3R0F1"/>
<dbReference type="AlphaFoldDB" id="A0A5C3R0F1"/>
<evidence type="ECO:0000256" key="1">
    <source>
        <dbReference type="ARBA" id="ARBA00022723"/>
    </source>
</evidence>
<protein>
    <recommendedName>
        <fullName evidence="5">ZZ-type domain-containing protein</fullName>
    </recommendedName>
</protein>